<name>A0A0A0NGV3_STRRN</name>
<keyword evidence="1" id="KW-0812">Transmembrane</keyword>
<keyword evidence="1" id="KW-0472">Membrane</keyword>
<evidence type="ECO:0000256" key="1">
    <source>
        <dbReference type="SAM" id="Phobius"/>
    </source>
</evidence>
<comment type="caution">
    <text evidence="2">The sequence shown here is derived from an EMBL/GenBank/DDBJ whole genome shotgun (WGS) entry which is preliminary data.</text>
</comment>
<keyword evidence="1" id="KW-1133">Transmembrane helix</keyword>
<evidence type="ECO:0000313" key="2">
    <source>
        <dbReference type="EMBL" id="RLV80500.1"/>
    </source>
</evidence>
<dbReference type="AlphaFoldDB" id="A0A0A0NGV3"/>
<protein>
    <submittedName>
        <fullName evidence="2">Membrane protein</fullName>
    </submittedName>
</protein>
<dbReference type="EMBL" id="QYCY01000001">
    <property type="protein sequence ID" value="RLV80500.1"/>
    <property type="molecule type" value="Genomic_DNA"/>
</dbReference>
<proteinExistence type="predicted"/>
<dbReference type="eggNOG" id="COG0515">
    <property type="taxonomic scope" value="Bacteria"/>
</dbReference>
<reference evidence="2 3" key="1">
    <citation type="journal article" date="2018" name="J. Biol. Chem.">
        <title>Discovery of the actinoplanic acid pathway in Streptomyces rapamycinicus reveals a genetically conserved synergism with rapamycin.</title>
        <authorList>
            <person name="Mrak P."/>
            <person name="Krastel P."/>
            <person name="Pivk Lukancic P."/>
            <person name="Tao J."/>
            <person name="Pistorius D."/>
            <person name="Moore C.M."/>
        </authorList>
    </citation>
    <scope>NUCLEOTIDE SEQUENCE [LARGE SCALE GENOMIC DNA]</scope>
    <source>
        <strain evidence="2 3">NRRL 5491</strain>
    </source>
</reference>
<dbReference type="Pfam" id="PF11303">
    <property type="entry name" value="DUF3105"/>
    <property type="match status" value="1"/>
</dbReference>
<feature type="transmembrane region" description="Helical" evidence="1">
    <location>
        <begin position="33"/>
        <end position="56"/>
    </location>
</feature>
<evidence type="ECO:0000313" key="3">
    <source>
        <dbReference type="Proteomes" id="UP000281594"/>
    </source>
</evidence>
<dbReference type="RefSeq" id="WP_020869861.1">
    <property type="nucleotide sequence ID" value="NC_022785.1"/>
</dbReference>
<dbReference type="InterPro" id="IPR021454">
    <property type="entry name" value="DUF3105"/>
</dbReference>
<sequence>MGSKESKTKGAAADRRAKIEELRRAEKARERRYRIITITSVTVIVAGLAVGGYFLVDASDKKEKKEAKVTSSVVKTGEFKGMKTWKNLGRTHVQGSVKYAMSPPVGGNHNQVWQNCNGDVYTKPLTKENAVHSLEHGAVWVTYTDKASKEDVATLSARVKKTPYSLMSPYQEQDAPIVLNAWGNQLDVEKASDPRVADFFKKFVQGKQTPEPGAYCTNGKTS</sequence>
<dbReference type="KEGG" id="src:M271_24610"/>
<dbReference type="Proteomes" id="UP000281594">
    <property type="component" value="Unassembled WGS sequence"/>
</dbReference>
<dbReference type="STRING" id="1343740.M271_24610"/>
<accession>A0A0A0NGV3</accession>
<dbReference type="HOGENOM" id="CLU_069355_1_0_11"/>
<gene>
    <name evidence="2" type="ORF">D3C57_118985</name>
</gene>
<organism evidence="2 3">
    <name type="scientific">Streptomyces rapamycinicus (strain ATCC 29253 / DSM 41530 / NRRL 5491 / AYB-994)</name>
    <name type="common">Streptomyces hygroscopicus (strain ATCC 29253)</name>
    <dbReference type="NCBI Taxonomy" id="1343740"/>
    <lineage>
        <taxon>Bacteria</taxon>
        <taxon>Bacillati</taxon>
        <taxon>Actinomycetota</taxon>
        <taxon>Actinomycetes</taxon>
        <taxon>Kitasatosporales</taxon>
        <taxon>Streptomycetaceae</taxon>
        <taxon>Streptomyces</taxon>
        <taxon>Streptomyces violaceusniger group</taxon>
    </lineage>
</organism>